<evidence type="ECO:0000256" key="2">
    <source>
        <dbReference type="ARBA" id="ARBA00022659"/>
    </source>
</evidence>
<feature type="domain" description="Sushi" evidence="7">
    <location>
        <begin position="248"/>
        <end position="312"/>
    </location>
</feature>
<keyword evidence="3 6" id="KW-0732">Signal</keyword>
<dbReference type="PANTHER" id="PTHR45785">
    <property type="entry name" value="COMPLEMENT FACTOR H-RELATED"/>
    <property type="match status" value="1"/>
</dbReference>
<keyword evidence="4 5" id="KW-1015">Disulfide bond</keyword>
<evidence type="ECO:0000256" key="1">
    <source>
        <dbReference type="ARBA" id="ARBA00004328"/>
    </source>
</evidence>
<evidence type="ECO:0000313" key="8">
    <source>
        <dbReference type="EMBL" id="KAK7878786.1"/>
    </source>
</evidence>
<dbReference type="Gene3D" id="2.10.70.10">
    <property type="entry name" value="Complement Module, domain 1"/>
    <property type="match status" value="7"/>
</dbReference>
<evidence type="ECO:0000259" key="7">
    <source>
        <dbReference type="PROSITE" id="PS50923"/>
    </source>
</evidence>
<dbReference type="AlphaFoldDB" id="A0AAW0MPZ7"/>
<feature type="domain" description="Sushi" evidence="7">
    <location>
        <begin position="65"/>
        <end position="125"/>
    </location>
</feature>
<dbReference type="InterPro" id="IPR000436">
    <property type="entry name" value="Sushi_SCR_CCP_dom"/>
</dbReference>
<feature type="domain" description="Sushi" evidence="7">
    <location>
        <begin position="409"/>
        <end position="461"/>
    </location>
</feature>
<evidence type="ECO:0000313" key="9">
    <source>
        <dbReference type="Proteomes" id="UP001460270"/>
    </source>
</evidence>
<feature type="domain" description="Sushi" evidence="7">
    <location>
        <begin position="463"/>
        <end position="520"/>
    </location>
</feature>
<dbReference type="Proteomes" id="UP001460270">
    <property type="component" value="Unassembled WGS sequence"/>
</dbReference>
<comment type="caution">
    <text evidence="5">Lacks conserved residue(s) required for the propagation of feature annotation.</text>
</comment>
<dbReference type="Pfam" id="PF00084">
    <property type="entry name" value="Sushi"/>
    <property type="match status" value="5"/>
</dbReference>
<feature type="signal peptide" evidence="6">
    <location>
        <begin position="1"/>
        <end position="24"/>
    </location>
</feature>
<proteinExistence type="predicted"/>
<feature type="disulfide bond" evidence="5">
    <location>
        <begin position="96"/>
        <end position="123"/>
    </location>
</feature>
<gene>
    <name evidence="8" type="ORF">WMY93_030896</name>
</gene>
<feature type="disulfide bond" evidence="5">
    <location>
        <begin position="128"/>
        <end position="171"/>
    </location>
</feature>
<protein>
    <recommendedName>
        <fullName evidence="7">Sushi domain-containing protein</fullName>
    </recommendedName>
</protein>
<accession>A0AAW0MPZ7</accession>
<dbReference type="EMBL" id="JBBPFD010000480">
    <property type="protein sequence ID" value="KAK7878786.1"/>
    <property type="molecule type" value="Genomic_DNA"/>
</dbReference>
<organism evidence="8 9">
    <name type="scientific">Mugilogobius chulae</name>
    <name type="common">yellowstripe goby</name>
    <dbReference type="NCBI Taxonomy" id="88201"/>
    <lineage>
        <taxon>Eukaryota</taxon>
        <taxon>Metazoa</taxon>
        <taxon>Chordata</taxon>
        <taxon>Craniata</taxon>
        <taxon>Vertebrata</taxon>
        <taxon>Euteleostomi</taxon>
        <taxon>Actinopterygii</taxon>
        <taxon>Neopterygii</taxon>
        <taxon>Teleostei</taxon>
        <taxon>Neoteleostei</taxon>
        <taxon>Acanthomorphata</taxon>
        <taxon>Gobiaria</taxon>
        <taxon>Gobiiformes</taxon>
        <taxon>Gobioidei</taxon>
        <taxon>Gobiidae</taxon>
        <taxon>Gobionellinae</taxon>
        <taxon>Mugilogobius</taxon>
    </lineage>
</organism>
<keyword evidence="9" id="KW-1185">Reference proteome</keyword>
<evidence type="ECO:0000256" key="5">
    <source>
        <dbReference type="PROSITE-ProRule" id="PRU00302"/>
    </source>
</evidence>
<evidence type="ECO:0000256" key="4">
    <source>
        <dbReference type="ARBA" id="ARBA00023157"/>
    </source>
</evidence>
<keyword evidence="2 5" id="KW-0768">Sushi</keyword>
<feature type="domain" description="Sushi" evidence="7">
    <location>
        <begin position="126"/>
        <end position="186"/>
    </location>
</feature>
<dbReference type="CDD" id="cd00033">
    <property type="entry name" value="CCP"/>
    <property type="match status" value="5"/>
</dbReference>
<dbReference type="InterPro" id="IPR035976">
    <property type="entry name" value="Sushi/SCR/CCP_sf"/>
</dbReference>
<dbReference type="InterPro" id="IPR051503">
    <property type="entry name" value="ComplSys_Reg/VirEntry_Med"/>
</dbReference>
<dbReference type="SUPFAM" id="SSF57535">
    <property type="entry name" value="Complement control module/SCR domain"/>
    <property type="match status" value="7"/>
</dbReference>
<feature type="domain" description="Sushi" evidence="7">
    <location>
        <begin position="187"/>
        <end position="247"/>
    </location>
</feature>
<sequence>MNVLNHCCGILLWVLLLTIAQCAADCMLENFKRMSFFDANFELSFFKLICTTTGWDRRGDRCKPATCGHPGDVQFADFRLVSGKDYEFGSQVLYTCHKGYQMTSRTNTLNCLEKGWDGHLPECEPIPCPSITVKDGVLVNGDIDQPTSGRVIQFRCRDRGDALVGQAQIFCDENGVWSDEPPYCQEISCPKPPLDNFQIEGEKTVYKQKESLRYECNKGYIKVDGRPSVCQKSGLSAQWIPAPQCEPITCKLSSNPPEGTDYDNQGQNRFRPGESVRVVCGDKLWVKNTELWTAELTCDETGQWDFDPVCQKSCDVELLLDNVMFSPANVSQLLEATTCKLSLNPPEGTTYNHQGQNRFRPGESVWVVCGEKLWVKSTELQMAELTCERQDSGTLNQCVKRAVMWSFTGQCKFSPANVSQLLEGQSLEFQCINQTHMLQGATQVTCLRNGQWSHPFPTCTEPRSCGSPPSLDNGDFFASNETFDHNSRVEYHCKVKYTMQGGPHMTCINGEWTGNITCLKPCTVPPDLMGPNKIGFRYSSEDKLYAPHNDYITFHCVHGATHDGLVGMLQICKDGVMPIPKCV</sequence>
<dbReference type="PROSITE" id="PS50923">
    <property type="entry name" value="SUSHI"/>
    <property type="match status" value="6"/>
</dbReference>
<name>A0AAW0MPZ7_9GOBI</name>
<comment type="caution">
    <text evidence="8">The sequence shown here is derived from an EMBL/GenBank/DDBJ whole genome shotgun (WGS) entry which is preliminary data.</text>
</comment>
<evidence type="ECO:0000256" key="3">
    <source>
        <dbReference type="ARBA" id="ARBA00022729"/>
    </source>
</evidence>
<dbReference type="PANTHER" id="PTHR45785:SF2">
    <property type="entry name" value="COMPLEMENT FACTOR H-RELATED"/>
    <property type="match status" value="1"/>
</dbReference>
<dbReference type="SMART" id="SM00032">
    <property type="entry name" value="CCP"/>
    <property type="match status" value="7"/>
</dbReference>
<evidence type="ECO:0000256" key="6">
    <source>
        <dbReference type="SAM" id="SignalP"/>
    </source>
</evidence>
<reference evidence="9" key="1">
    <citation type="submission" date="2024-04" db="EMBL/GenBank/DDBJ databases">
        <title>Salinicola lusitanus LLJ914,a marine bacterium isolated from the Okinawa Trough.</title>
        <authorList>
            <person name="Li J."/>
        </authorList>
    </citation>
    <scope>NUCLEOTIDE SEQUENCE [LARGE SCALE GENOMIC DNA]</scope>
</reference>
<feature type="chain" id="PRO_5043351105" description="Sushi domain-containing protein" evidence="6">
    <location>
        <begin position="25"/>
        <end position="583"/>
    </location>
</feature>
<comment type="subcellular location">
    <subcellularLocation>
        <location evidence="1">Virion</location>
    </subcellularLocation>
</comment>